<name>A0A9P6JXF4_9FUNG</name>
<reference evidence="1" key="1">
    <citation type="journal article" date="2020" name="Fungal Divers.">
        <title>Resolving the Mortierellaceae phylogeny through synthesis of multi-gene phylogenetics and phylogenomics.</title>
        <authorList>
            <person name="Vandepol N."/>
            <person name="Liber J."/>
            <person name="Desiro A."/>
            <person name="Na H."/>
            <person name="Kennedy M."/>
            <person name="Barry K."/>
            <person name="Grigoriev I.V."/>
            <person name="Miller A.N."/>
            <person name="O'Donnell K."/>
            <person name="Stajich J.E."/>
            <person name="Bonito G."/>
        </authorList>
    </citation>
    <scope>NUCLEOTIDE SEQUENCE</scope>
    <source>
        <strain evidence="1">NRRL 2591</strain>
    </source>
</reference>
<gene>
    <name evidence="1" type="ORF">EC957_011529</name>
</gene>
<protein>
    <submittedName>
        <fullName evidence="1">Uncharacterized protein</fullName>
    </submittedName>
</protein>
<dbReference type="EMBL" id="JAAAXW010000804">
    <property type="protein sequence ID" value="KAF9536324.1"/>
    <property type="molecule type" value="Genomic_DNA"/>
</dbReference>
<accession>A0A9P6JXF4</accession>
<comment type="caution">
    <text evidence="1">The sequence shown here is derived from an EMBL/GenBank/DDBJ whole genome shotgun (WGS) entry which is preliminary data.</text>
</comment>
<keyword evidence="2" id="KW-1185">Reference proteome</keyword>
<evidence type="ECO:0000313" key="2">
    <source>
        <dbReference type="Proteomes" id="UP000723463"/>
    </source>
</evidence>
<evidence type="ECO:0000313" key="1">
    <source>
        <dbReference type="EMBL" id="KAF9536324.1"/>
    </source>
</evidence>
<sequence>MAGYALFNQPADWDDRTIAAFDQYANKHQNLLDVCEDFIMDFTAGSSLAKSPSDDSYDHLVPDALTLPSIFTELEELKQLIHGNSWF</sequence>
<dbReference type="AlphaFoldDB" id="A0A9P6JXF4"/>
<proteinExistence type="predicted"/>
<organism evidence="1 2">
    <name type="scientific">Mortierella hygrophila</name>
    <dbReference type="NCBI Taxonomy" id="979708"/>
    <lineage>
        <taxon>Eukaryota</taxon>
        <taxon>Fungi</taxon>
        <taxon>Fungi incertae sedis</taxon>
        <taxon>Mucoromycota</taxon>
        <taxon>Mortierellomycotina</taxon>
        <taxon>Mortierellomycetes</taxon>
        <taxon>Mortierellales</taxon>
        <taxon>Mortierellaceae</taxon>
        <taxon>Mortierella</taxon>
    </lineage>
</organism>
<dbReference type="Proteomes" id="UP000723463">
    <property type="component" value="Unassembled WGS sequence"/>
</dbReference>